<dbReference type="AlphaFoldDB" id="A0A1V0B6H3"/>
<accession>A0A1V0B6H3</accession>
<keyword evidence="2" id="KW-1185">Reference proteome</keyword>
<dbReference type="EMBL" id="CP020100">
    <property type="protein sequence ID" value="AQZ95517.1"/>
    <property type="molecule type" value="Genomic_DNA"/>
</dbReference>
<dbReference type="RefSeq" id="WP_080050385.1">
    <property type="nucleotide sequence ID" value="NZ_CP020100.1"/>
</dbReference>
<dbReference type="STRING" id="1931241.BVH74_12485"/>
<dbReference type="KEGG" id="ppha:BVH74_12485"/>
<reference evidence="1 2" key="1">
    <citation type="submission" date="2017-03" db="EMBL/GenBank/DDBJ databases">
        <title>Complete genome sequence of the novel DNRA strain Pseudomonas sp. S-6-2 isolated from Chinese polluted river sediment. Journal of Biotechnology.</title>
        <authorList>
            <person name="Li J."/>
            <person name="Xiang F."/>
            <person name="Wang L."/>
            <person name="Xi L."/>
            <person name="Liu J."/>
        </authorList>
    </citation>
    <scope>NUCLEOTIDE SEQUENCE [LARGE SCALE GENOMIC DNA]</scope>
    <source>
        <strain evidence="1 2">S-6-2</strain>
    </source>
</reference>
<protein>
    <submittedName>
        <fullName evidence="1">Type II secretory pathway, pseudopilin PulG</fullName>
    </submittedName>
</protein>
<gene>
    <name evidence="1" type="ORF">BVH74_12485</name>
</gene>
<dbReference type="Proteomes" id="UP000243488">
    <property type="component" value="Chromosome"/>
</dbReference>
<evidence type="ECO:0000313" key="1">
    <source>
        <dbReference type="EMBL" id="AQZ95517.1"/>
    </source>
</evidence>
<evidence type="ECO:0000313" key="2">
    <source>
        <dbReference type="Proteomes" id="UP000243488"/>
    </source>
</evidence>
<proteinExistence type="predicted"/>
<organism evidence="1 2">
    <name type="scientific">Halopseudomonas phragmitis</name>
    <dbReference type="NCBI Taxonomy" id="1931241"/>
    <lineage>
        <taxon>Bacteria</taxon>
        <taxon>Pseudomonadati</taxon>
        <taxon>Pseudomonadota</taxon>
        <taxon>Gammaproteobacteria</taxon>
        <taxon>Pseudomonadales</taxon>
        <taxon>Pseudomonadaceae</taxon>
        <taxon>Halopseudomonas</taxon>
    </lineage>
</organism>
<name>A0A1V0B6H3_9GAMM</name>
<sequence length="172" mass="19226">MHTGKAQRGFSYLGTLFLVTLLGAALAGTGQLWSVTSQRAKEQDLLWTGTQYARALRSYYYSSPGVAVYPRELAELLEDNRHPQPRRHLRRLYPDPISGKADWGLIRSVDGGIAGVYSRSQTQPFKRAGFVPQWQGFTGMQHYSDWHFVAENAFAAQAGQPNVPRSNSGRQP</sequence>